<evidence type="ECO:0000256" key="5">
    <source>
        <dbReference type="ARBA" id="ARBA00022475"/>
    </source>
</evidence>
<dbReference type="GO" id="GO:0006614">
    <property type="term" value="P:SRP-dependent cotranslational protein targeting to membrane"/>
    <property type="evidence" value="ECO:0007669"/>
    <property type="project" value="InterPro"/>
</dbReference>
<protein>
    <recommendedName>
        <fullName evidence="3">Flagellar biosynthesis protein FlhF</fullName>
    </recommendedName>
    <alternativeName>
        <fullName evidence="13">Flagella-associated GTP-binding protein</fullName>
    </alternativeName>
</protein>
<keyword evidence="17" id="KW-1185">Reference proteome</keyword>
<dbReference type="InterPro" id="IPR003593">
    <property type="entry name" value="AAA+_ATPase"/>
</dbReference>
<dbReference type="PANTHER" id="PTHR43134:SF3">
    <property type="entry name" value="FLAGELLAR BIOSYNTHESIS PROTEIN FLHF"/>
    <property type="match status" value="1"/>
</dbReference>
<evidence type="ECO:0000256" key="13">
    <source>
        <dbReference type="ARBA" id="ARBA00030866"/>
    </source>
</evidence>
<proteinExistence type="inferred from homology"/>
<dbReference type="OrthoDB" id="9778554at2"/>
<organism evidence="16 17">
    <name type="scientific">Alkalibaculum bacchi</name>
    <dbReference type="NCBI Taxonomy" id="645887"/>
    <lineage>
        <taxon>Bacteria</taxon>
        <taxon>Bacillati</taxon>
        <taxon>Bacillota</taxon>
        <taxon>Clostridia</taxon>
        <taxon>Eubacteriales</taxon>
        <taxon>Eubacteriaceae</taxon>
        <taxon>Alkalibaculum</taxon>
    </lineage>
</organism>
<evidence type="ECO:0000259" key="15">
    <source>
        <dbReference type="SMART" id="SM00962"/>
    </source>
</evidence>
<keyword evidence="8" id="KW-0653">Protein transport</keyword>
<evidence type="ECO:0000256" key="1">
    <source>
        <dbReference type="ARBA" id="ARBA00004413"/>
    </source>
</evidence>
<dbReference type="SUPFAM" id="SSF52540">
    <property type="entry name" value="P-loop containing nucleoside triphosphate hydrolases"/>
    <property type="match status" value="1"/>
</dbReference>
<comment type="similarity">
    <text evidence="2">Belongs to the GTP-binding SRP family.</text>
</comment>
<sequence>MIVRRYIVDDMKEAVVRAKYELGREAIIISQRNIKIGKWYNPFKKTKIEVTVAIEENTQIVPPQDTSIQEKEKKEDPPHIIPISVEDAGLSIEEFKDLITNQYQYSGFERRGELSKINVFIGPTGVGKTTTIAKIAAREHLIHKKKVGLITMDTYRIGAVEQLKTYANIIGLPFEVVNEANEMEEKVNALSYCDIILIDTLGTSPKNQDKIYEIKEYLQKVNKSITTYLILSISTDKDTILSILDKYNYLHYDALILTKFDEVNHLSNLWNIIEHCPFPIQYICNGQGVPDDIKDATIDNVFAFAKENKWI</sequence>
<evidence type="ECO:0000256" key="8">
    <source>
        <dbReference type="ARBA" id="ARBA00022927"/>
    </source>
</evidence>
<evidence type="ECO:0000256" key="11">
    <source>
        <dbReference type="ARBA" id="ARBA00023225"/>
    </source>
</evidence>
<keyword evidence="11" id="KW-1006">Bacterial flagellum protein export</keyword>
<dbReference type="GO" id="GO:0005886">
    <property type="term" value="C:plasma membrane"/>
    <property type="evidence" value="ECO:0007669"/>
    <property type="project" value="UniProtKB-SubCell"/>
</dbReference>
<dbReference type="Gene3D" id="1.20.120.1380">
    <property type="entry name" value="Flagellar FlhF biosynthesis protein, N domain"/>
    <property type="match status" value="1"/>
</dbReference>
<dbReference type="Proteomes" id="UP000253490">
    <property type="component" value="Unassembled WGS sequence"/>
</dbReference>
<accession>A0A366IIH9</accession>
<reference evidence="16 17" key="1">
    <citation type="submission" date="2018-06" db="EMBL/GenBank/DDBJ databases">
        <title>Genomic Encyclopedia of Type Strains, Phase IV (KMG-IV): sequencing the most valuable type-strain genomes for metagenomic binning, comparative biology and taxonomic classification.</title>
        <authorList>
            <person name="Goeker M."/>
        </authorList>
    </citation>
    <scope>NUCLEOTIDE SEQUENCE [LARGE SCALE GENOMIC DNA]</scope>
    <source>
        <strain evidence="16 17">DSM 22112</strain>
    </source>
</reference>
<comment type="subcellular location">
    <subcellularLocation>
        <location evidence="1">Cell membrane</location>
        <topology evidence="1">Peripheral membrane protein</topology>
        <orientation evidence="1">Cytoplasmic side</orientation>
    </subcellularLocation>
</comment>
<keyword evidence="9" id="KW-0342">GTP-binding</keyword>
<keyword evidence="10" id="KW-0472">Membrane</keyword>
<evidence type="ECO:0000256" key="9">
    <source>
        <dbReference type="ARBA" id="ARBA00023134"/>
    </source>
</evidence>
<keyword evidence="4" id="KW-0813">Transport</keyword>
<dbReference type="GO" id="GO:0005047">
    <property type="term" value="F:signal recognition particle binding"/>
    <property type="evidence" value="ECO:0007669"/>
    <property type="project" value="TreeGrafter"/>
</dbReference>
<gene>
    <name evidence="16" type="ORF">DES36_101142</name>
</gene>
<feature type="domain" description="SRP54-type proteins GTP-binding" evidence="15">
    <location>
        <begin position="115"/>
        <end position="307"/>
    </location>
</feature>
<evidence type="ECO:0000256" key="6">
    <source>
        <dbReference type="ARBA" id="ARBA00022741"/>
    </source>
</evidence>
<evidence type="ECO:0000256" key="7">
    <source>
        <dbReference type="ARBA" id="ARBA00022795"/>
    </source>
</evidence>
<evidence type="ECO:0000256" key="12">
    <source>
        <dbReference type="ARBA" id="ARBA00025337"/>
    </source>
</evidence>
<dbReference type="GO" id="GO:0003924">
    <property type="term" value="F:GTPase activity"/>
    <property type="evidence" value="ECO:0007669"/>
    <property type="project" value="InterPro"/>
</dbReference>
<dbReference type="RefSeq" id="WP_113919299.1">
    <property type="nucleotide sequence ID" value="NZ_CALNCS010000100.1"/>
</dbReference>
<dbReference type="GO" id="GO:0044781">
    <property type="term" value="P:bacterial-type flagellum organization"/>
    <property type="evidence" value="ECO:0007669"/>
    <property type="project" value="UniProtKB-KW"/>
</dbReference>
<evidence type="ECO:0000313" key="16">
    <source>
        <dbReference type="EMBL" id="RBP70088.1"/>
    </source>
</evidence>
<dbReference type="GO" id="GO:0015031">
    <property type="term" value="P:protein transport"/>
    <property type="evidence" value="ECO:0007669"/>
    <property type="project" value="UniProtKB-KW"/>
</dbReference>
<keyword evidence="6" id="KW-0547">Nucleotide-binding</keyword>
<dbReference type="InterPro" id="IPR000897">
    <property type="entry name" value="SRP54_GTPase_dom"/>
</dbReference>
<dbReference type="GO" id="GO:0005525">
    <property type="term" value="F:GTP binding"/>
    <property type="evidence" value="ECO:0007669"/>
    <property type="project" value="UniProtKB-KW"/>
</dbReference>
<dbReference type="EMBL" id="QNRX01000001">
    <property type="protein sequence ID" value="RBP70088.1"/>
    <property type="molecule type" value="Genomic_DNA"/>
</dbReference>
<evidence type="ECO:0000256" key="4">
    <source>
        <dbReference type="ARBA" id="ARBA00022448"/>
    </source>
</evidence>
<dbReference type="PANTHER" id="PTHR43134">
    <property type="entry name" value="SIGNAL RECOGNITION PARTICLE RECEPTOR SUBUNIT ALPHA"/>
    <property type="match status" value="1"/>
</dbReference>
<dbReference type="Pfam" id="PF00448">
    <property type="entry name" value="SRP54"/>
    <property type="match status" value="1"/>
</dbReference>
<feature type="domain" description="AAA+ ATPase" evidence="14">
    <location>
        <begin position="114"/>
        <end position="255"/>
    </location>
</feature>
<dbReference type="InterPro" id="IPR027417">
    <property type="entry name" value="P-loop_NTPase"/>
</dbReference>
<evidence type="ECO:0000256" key="3">
    <source>
        <dbReference type="ARBA" id="ARBA00014919"/>
    </source>
</evidence>
<dbReference type="SMART" id="SM00382">
    <property type="entry name" value="AAA"/>
    <property type="match status" value="1"/>
</dbReference>
<dbReference type="AlphaFoldDB" id="A0A366IIH9"/>
<keyword evidence="7" id="KW-1005">Bacterial flagellum biogenesis</keyword>
<evidence type="ECO:0000256" key="10">
    <source>
        <dbReference type="ARBA" id="ARBA00023136"/>
    </source>
</evidence>
<keyword evidence="5" id="KW-1003">Cell membrane</keyword>
<dbReference type="SMART" id="SM00962">
    <property type="entry name" value="SRP54"/>
    <property type="match status" value="1"/>
</dbReference>
<evidence type="ECO:0000313" key="17">
    <source>
        <dbReference type="Proteomes" id="UP000253490"/>
    </source>
</evidence>
<comment type="function">
    <text evidence="12">Necessary for flagellar biosynthesis. May be involved in translocation of the flagellum.</text>
</comment>
<dbReference type="FunFam" id="3.40.50.300:FF:000695">
    <property type="entry name" value="Flagellar biosynthesis regulator FlhF"/>
    <property type="match status" value="1"/>
</dbReference>
<comment type="caution">
    <text evidence="16">The sequence shown here is derived from an EMBL/GenBank/DDBJ whole genome shotgun (WGS) entry which is preliminary data.</text>
</comment>
<evidence type="ECO:0000259" key="14">
    <source>
        <dbReference type="SMART" id="SM00382"/>
    </source>
</evidence>
<dbReference type="InterPro" id="IPR047040">
    <property type="entry name" value="FlhF__GTPase_dom"/>
</dbReference>
<name>A0A366IIH9_9FIRM</name>
<evidence type="ECO:0000256" key="2">
    <source>
        <dbReference type="ARBA" id="ARBA00008531"/>
    </source>
</evidence>
<dbReference type="Gene3D" id="3.40.50.300">
    <property type="entry name" value="P-loop containing nucleotide triphosphate hydrolases"/>
    <property type="match status" value="1"/>
</dbReference>
<dbReference type="CDD" id="cd17873">
    <property type="entry name" value="FlhF"/>
    <property type="match status" value="1"/>
</dbReference>